<dbReference type="InterPro" id="IPR000608">
    <property type="entry name" value="UBC"/>
</dbReference>
<dbReference type="EC" id="2.3.2.23" evidence="3"/>
<dbReference type="EnsemblMetazoa" id="G3389.1">
    <property type="protein sequence ID" value="G3389.1:cds"/>
    <property type="gene ID" value="G3389"/>
</dbReference>
<dbReference type="OMA" id="GPLEDDM"/>
<proteinExistence type="inferred from homology"/>
<dbReference type="EnsemblMetazoa" id="G3389.3">
    <property type="protein sequence ID" value="G3389.3:cds"/>
    <property type="gene ID" value="G3389"/>
</dbReference>
<evidence type="ECO:0000256" key="6">
    <source>
        <dbReference type="ARBA" id="ARBA00022786"/>
    </source>
</evidence>
<feature type="domain" description="UBC core" evidence="10">
    <location>
        <begin position="1"/>
        <end position="149"/>
    </location>
</feature>
<protein>
    <recommendedName>
        <fullName evidence="3">E2 ubiquitin-conjugating enzyme</fullName>
        <ecNumber evidence="3">2.3.2.23</ecNumber>
    </recommendedName>
</protein>
<keyword evidence="12" id="KW-1185">Reference proteome</keyword>
<dbReference type="GO" id="GO:0061631">
    <property type="term" value="F:ubiquitin conjugating enzyme activity"/>
    <property type="evidence" value="ECO:0007669"/>
    <property type="project" value="UniProtKB-EC"/>
</dbReference>
<dbReference type="RefSeq" id="XP_011438166.2">
    <property type="nucleotide sequence ID" value="XM_011439864.4"/>
</dbReference>
<evidence type="ECO:0000256" key="1">
    <source>
        <dbReference type="ARBA" id="ARBA00000485"/>
    </source>
</evidence>
<dbReference type="Proteomes" id="UP000005408">
    <property type="component" value="Unassembled WGS sequence"/>
</dbReference>
<comment type="pathway">
    <text evidence="2">Protein modification; protein ubiquitination.</text>
</comment>
<keyword evidence="7 9" id="KW-0067">ATP-binding</keyword>
<dbReference type="PROSITE" id="PS50127">
    <property type="entry name" value="UBC_2"/>
    <property type="match status" value="1"/>
</dbReference>
<comment type="catalytic activity">
    <reaction evidence="1">
        <text>S-ubiquitinyl-[E1 ubiquitin-activating enzyme]-L-cysteine + [E2 ubiquitin-conjugating enzyme]-L-cysteine = [E1 ubiquitin-activating enzyme]-L-cysteine + S-ubiquitinyl-[E2 ubiquitin-conjugating enzyme]-L-cysteine.</text>
        <dbReference type="EC" id="2.3.2.23"/>
    </reaction>
</comment>
<comment type="similarity">
    <text evidence="9">Belongs to the ubiquitin-conjugating enzyme family.</text>
</comment>
<dbReference type="OrthoDB" id="7851174at2759"/>
<dbReference type="InterPro" id="IPR016135">
    <property type="entry name" value="UBQ-conjugating_enzyme/RWD"/>
</dbReference>
<dbReference type="PROSITE" id="PS00183">
    <property type="entry name" value="UBC_1"/>
    <property type="match status" value="1"/>
</dbReference>
<evidence type="ECO:0000313" key="12">
    <source>
        <dbReference type="Proteomes" id="UP000005408"/>
    </source>
</evidence>
<name>A0A8W8MGF3_MAGGI</name>
<evidence type="ECO:0000256" key="5">
    <source>
        <dbReference type="ARBA" id="ARBA00022741"/>
    </source>
</evidence>
<dbReference type="GO" id="GO:0005524">
    <property type="term" value="F:ATP binding"/>
    <property type="evidence" value="ECO:0007669"/>
    <property type="project" value="UniProtKB-UniRule"/>
</dbReference>
<feature type="active site" description="Glycyl thioester intermediate" evidence="8">
    <location>
        <position position="87"/>
    </location>
</feature>
<dbReference type="KEGG" id="crg:105335778"/>
<evidence type="ECO:0000256" key="2">
    <source>
        <dbReference type="ARBA" id="ARBA00004906"/>
    </source>
</evidence>
<dbReference type="GeneID" id="105335778"/>
<evidence type="ECO:0000256" key="7">
    <source>
        <dbReference type="ARBA" id="ARBA00022840"/>
    </source>
</evidence>
<keyword evidence="4" id="KW-0808">Transferase</keyword>
<dbReference type="Gene3D" id="3.10.110.10">
    <property type="entry name" value="Ubiquitin Conjugating Enzyme"/>
    <property type="match status" value="1"/>
</dbReference>
<evidence type="ECO:0000259" key="10">
    <source>
        <dbReference type="PROSITE" id="PS50127"/>
    </source>
</evidence>
<dbReference type="SMART" id="SM00212">
    <property type="entry name" value="UBCc"/>
    <property type="match status" value="1"/>
</dbReference>
<evidence type="ECO:0000313" key="11">
    <source>
        <dbReference type="EnsemblMetazoa" id="G3389.3:cds"/>
    </source>
</evidence>
<reference evidence="11" key="1">
    <citation type="submission" date="2022-08" db="UniProtKB">
        <authorList>
            <consortium name="EnsemblMetazoa"/>
        </authorList>
    </citation>
    <scope>IDENTIFICATION</scope>
    <source>
        <strain evidence="11">05x7-T-G4-1.051#20</strain>
    </source>
</reference>
<dbReference type="InterPro" id="IPR023313">
    <property type="entry name" value="UBQ-conjugating_AS"/>
</dbReference>
<dbReference type="InterPro" id="IPR050113">
    <property type="entry name" value="Ub_conjugating_enzyme"/>
</dbReference>
<dbReference type="FunFam" id="3.10.110.10:FF:000101">
    <property type="entry name" value="Ubiquitin-conjugating enzyme E2 D2"/>
    <property type="match status" value="1"/>
</dbReference>
<evidence type="ECO:0000256" key="4">
    <source>
        <dbReference type="ARBA" id="ARBA00022679"/>
    </source>
</evidence>
<evidence type="ECO:0000256" key="8">
    <source>
        <dbReference type="PROSITE-ProRule" id="PRU10133"/>
    </source>
</evidence>
<accession>A0A8W8MGF3</accession>
<dbReference type="PANTHER" id="PTHR24067">
    <property type="entry name" value="UBIQUITIN-CONJUGATING ENZYME E2"/>
    <property type="match status" value="1"/>
</dbReference>
<keyword evidence="6 9" id="KW-0833">Ubl conjugation pathway</keyword>
<organism evidence="11 12">
    <name type="scientific">Magallana gigas</name>
    <name type="common">Pacific oyster</name>
    <name type="synonym">Crassostrea gigas</name>
    <dbReference type="NCBI Taxonomy" id="29159"/>
    <lineage>
        <taxon>Eukaryota</taxon>
        <taxon>Metazoa</taxon>
        <taxon>Spiralia</taxon>
        <taxon>Lophotrochozoa</taxon>
        <taxon>Mollusca</taxon>
        <taxon>Bivalvia</taxon>
        <taxon>Autobranchia</taxon>
        <taxon>Pteriomorphia</taxon>
        <taxon>Ostreida</taxon>
        <taxon>Ostreoidea</taxon>
        <taxon>Ostreidae</taxon>
        <taxon>Magallana</taxon>
    </lineage>
</organism>
<dbReference type="Pfam" id="PF00179">
    <property type="entry name" value="UQ_con"/>
    <property type="match status" value="1"/>
</dbReference>
<dbReference type="SUPFAM" id="SSF54495">
    <property type="entry name" value="UBC-like"/>
    <property type="match status" value="1"/>
</dbReference>
<evidence type="ECO:0000256" key="3">
    <source>
        <dbReference type="ARBA" id="ARBA00012486"/>
    </source>
</evidence>
<sequence>MALKLIAKQLEKLYQEIPEECGFSAGPLEDDMLHWEASILGPEDSPYHGGRFWLRIDFTADYPFRPPKIIFLTKVFHPNVEPDGKICIDFLQDEWKPSYTIGYLLMAICSLLLHPHPDNPAHQEAANMYLSDPEKFKQTAEEWTKLHAPLDV</sequence>
<dbReference type="AlphaFoldDB" id="A0A8W8MGF3"/>
<evidence type="ECO:0000256" key="9">
    <source>
        <dbReference type="RuleBase" id="RU362109"/>
    </source>
</evidence>
<dbReference type="EnsemblMetazoa" id="G3389.2">
    <property type="protein sequence ID" value="G3389.2:cds"/>
    <property type="gene ID" value="G3389"/>
</dbReference>
<keyword evidence="5 9" id="KW-0547">Nucleotide-binding</keyword>